<dbReference type="GO" id="GO:0005615">
    <property type="term" value="C:extracellular space"/>
    <property type="evidence" value="ECO:0007669"/>
    <property type="project" value="TreeGrafter"/>
</dbReference>
<feature type="domain" description="Cystatin" evidence="5">
    <location>
        <begin position="536"/>
        <end position="653"/>
    </location>
</feature>
<feature type="domain" description="Cystatin" evidence="5">
    <location>
        <begin position="193"/>
        <end position="303"/>
    </location>
</feature>
<evidence type="ECO:0000256" key="1">
    <source>
        <dbReference type="ARBA" id="ARBA00009403"/>
    </source>
</evidence>
<keyword evidence="7" id="KW-1185">Reference proteome</keyword>
<dbReference type="PANTHER" id="PTHR46186">
    <property type="entry name" value="CYSTATIN"/>
    <property type="match status" value="1"/>
</dbReference>
<comment type="similarity">
    <text evidence="1">Belongs to the cystatin family.</text>
</comment>
<keyword evidence="2" id="KW-0646">Protease inhibitor</keyword>
<name>A0A4S2MLA6_OPIFE</name>
<gene>
    <name evidence="6" type="ORF">CRM22_000137</name>
</gene>
<dbReference type="GO" id="GO:0004869">
    <property type="term" value="F:cysteine-type endopeptidase inhibitor activity"/>
    <property type="evidence" value="ECO:0007669"/>
    <property type="project" value="UniProtKB-KW"/>
</dbReference>
<evidence type="ECO:0000313" key="6">
    <source>
        <dbReference type="EMBL" id="TGZ75899.1"/>
    </source>
</evidence>
<evidence type="ECO:0000256" key="4">
    <source>
        <dbReference type="SAM" id="MobiDB-lite"/>
    </source>
</evidence>
<evidence type="ECO:0000256" key="2">
    <source>
        <dbReference type="ARBA" id="ARBA00022690"/>
    </source>
</evidence>
<dbReference type="SMART" id="SM00043">
    <property type="entry name" value="CY"/>
    <property type="match status" value="3"/>
</dbReference>
<dbReference type="PANTHER" id="PTHR46186:SF2">
    <property type="entry name" value="CYSTATIN"/>
    <property type="match status" value="1"/>
</dbReference>
<dbReference type="GO" id="GO:0031982">
    <property type="term" value="C:vesicle"/>
    <property type="evidence" value="ECO:0007669"/>
    <property type="project" value="TreeGrafter"/>
</dbReference>
<dbReference type="SUPFAM" id="SSF54403">
    <property type="entry name" value="Cystatin/monellin"/>
    <property type="match status" value="5"/>
</dbReference>
<dbReference type="Proteomes" id="UP000308267">
    <property type="component" value="Unassembled WGS sequence"/>
</dbReference>
<reference evidence="6 7" key="1">
    <citation type="journal article" date="2019" name="BMC Genomics">
        <title>New insights from Opisthorchis felineus genome: update on genomics of the epidemiologically important liver flukes.</title>
        <authorList>
            <person name="Ershov N.I."/>
            <person name="Mordvinov V.A."/>
            <person name="Prokhortchouk E.B."/>
            <person name="Pakharukova M.Y."/>
            <person name="Gunbin K.V."/>
            <person name="Ustyantsev K."/>
            <person name="Genaev M.A."/>
            <person name="Blinov A.G."/>
            <person name="Mazur A."/>
            <person name="Boulygina E."/>
            <person name="Tsygankova S."/>
            <person name="Khrameeva E."/>
            <person name="Chekanov N."/>
            <person name="Fan G."/>
            <person name="Xiao A."/>
            <person name="Zhang H."/>
            <person name="Xu X."/>
            <person name="Yang H."/>
            <person name="Solovyev V."/>
            <person name="Lee S.M."/>
            <person name="Liu X."/>
            <person name="Afonnikov D.A."/>
            <person name="Skryabin K.G."/>
        </authorList>
    </citation>
    <scope>NUCLEOTIDE SEQUENCE [LARGE SCALE GENOMIC DNA]</scope>
    <source>
        <strain evidence="6">AK-0245</strain>
        <tissue evidence="6">Whole organism</tissue>
    </source>
</reference>
<dbReference type="STRING" id="147828.A0A4S2MLA6"/>
<evidence type="ECO:0000259" key="5">
    <source>
        <dbReference type="SMART" id="SM00043"/>
    </source>
</evidence>
<evidence type="ECO:0000256" key="3">
    <source>
        <dbReference type="ARBA" id="ARBA00022704"/>
    </source>
</evidence>
<dbReference type="InterPro" id="IPR000010">
    <property type="entry name" value="Cystatin_dom"/>
</dbReference>
<dbReference type="EMBL" id="SJOL01000240">
    <property type="protein sequence ID" value="TGZ75899.1"/>
    <property type="molecule type" value="Genomic_DNA"/>
</dbReference>
<evidence type="ECO:0000313" key="7">
    <source>
        <dbReference type="Proteomes" id="UP000308267"/>
    </source>
</evidence>
<keyword evidence="3" id="KW-0789">Thiol protease inhibitor</keyword>
<dbReference type="OrthoDB" id="110606at2759"/>
<dbReference type="Pfam" id="PF00031">
    <property type="entry name" value="Cystatin"/>
    <property type="match status" value="3"/>
</dbReference>
<dbReference type="Gene3D" id="3.10.450.10">
    <property type="match status" value="5"/>
</dbReference>
<feature type="region of interest" description="Disordered" evidence="4">
    <location>
        <begin position="520"/>
        <end position="540"/>
    </location>
</feature>
<comment type="caution">
    <text evidence="6">The sequence shown here is derived from an EMBL/GenBank/DDBJ whole genome shotgun (WGS) entry which is preliminary data.</text>
</comment>
<accession>A0A4S2MLA6</accession>
<dbReference type="CDD" id="cd00042">
    <property type="entry name" value="CY"/>
    <property type="match status" value="4"/>
</dbReference>
<dbReference type="GO" id="GO:0005737">
    <property type="term" value="C:cytoplasm"/>
    <property type="evidence" value="ECO:0007669"/>
    <property type="project" value="TreeGrafter"/>
</dbReference>
<organism evidence="6 7">
    <name type="scientific">Opisthorchis felineus</name>
    <dbReference type="NCBI Taxonomy" id="147828"/>
    <lineage>
        <taxon>Eukaryota</taxon>
        <taxon>Metazoa</taxon>
        <taxon>Spiralia</taxon>
        <taxon>Lophotrochozoa</taxon>
        <taxon>Platyhelminthes</taxon>
        <taxon>Trematoda</taxon>
        <taxon>Digenea</taxon>
        <taxon>Opisthorchiida</taxon>
        <taxon>Opisthorchiata</taxon>
        <taxon>Opisthorchiidae</taxon>
        <taxon>Opisthorchis</taxon>
    </lineage>
</organism>
<protein>
    <recommendedName>
        <fullName evidence="5">Cystatin domain-containing protein</fullName>
    </recommendedName>
</protein>
<dbReference type="InterPro" id="IPR046350">
    <property type="entry name" value="Cystatin_sf"/>
</dbReference>
<sequence length="1372" mass="157753">MCSVKLWHRPWINSTKIAVRDIWFVDANDGGISETVRLVNETDRGLERALLEDAVRNFNTHDGKPYIYKLSSATERIRKRNGEEIKMLEATLTETACANVKDQLESFKKNNCYHNLTKNEVRCTLPVNKDTLTNARFLECKRLTSSFRGMWRAKLHEARKVAPRCFDLNGTSNEPGSGKVGIIKMKNFARSDLRVLSADEINDTAFQELLERVIVKYNNASKHDHLYKFKKVDNVKLEAEPVHSFTFSLWVEETPCMKSQATASDTKCADITETLPDGRTEQCQVTVTSAVSDDGANETVAFDQCKSVAGFMGYLLGGKQHIKPGTLSHETGLVIAEQAVWRYNSQSNDVREYRLENVQNVASKVVSGYRYMMNITMKAVSCKNTKDSTCLDPSKREYLHCAVSARQKPAAHEHEINITGCWRHATLTLATDWTYSYLSPEELLQLQGGDVLKSVMETYHVLNKQMEESEVDYLSDGLKITDGENELISFKLHVKGNEKKQTKYKCDVIVIKQKGQPEKRRLSKCIEKPPPSSKRIPLGGPKEISAEQQRRPEFRMKIRNAVRKFNNMANDLYYHRILRVENPVTQVVAGVLTSFRLHLQQTNCLKNKHTQWHSEKAPHLCGKLNNTHSTVCSVKMWSKPWENFTQIDLQECQLSAMESPIMVQSISDDIQATDEFKELVSYVALMFNLNSNEKILYQSHLVDDIIRAVETPDQMEFNLTMSPTSCQKWDNVIDFTAGRYVYCTGTQDPQKFARCRVKIVEFDKGATAQLSNCEYVYFGEYRPRRPLYAWEQATALFQEVASKAVNVFNTRVDSLYWYKLFTIEDPTIEHISGPQYTFTLYMLREACRNTRSINGSNQDELQKLCGESKTEYMASCHVRYWQRSWITFHETIDVSDCELIPITQKALSDEHQTMLDRKQSQESNLRCISSQAKRWLKLFTDQVNLGEPYEKVAIEEMEESPVPGKRLTFEIYFKPESAAEECSESNQGRCTMDRHFYVCQGSYWWKNWKNEETLELSQCKNISRFKTQATKTEGDSVHSDMELKEMVSKAVELYNEKLADFYIFGEDSVQNVMHKTEAGKKTMFHLKMKPVSCKPTSGRRKCEPQLSQNRVECSVTIWQRPWLGENERIWLQNCHDSYSYPSSAGVHQISGEEENSDAFKDAVKRLGEMYSTEEPIIYKAKHENATAQQNATQRLIRLILILEPIGCDYTKPNSNTPNCRDWKNQDTVKCAAEIIQELGESSRRMLRLTGCGPIMDPIAERPLKPSEYETSSFKRTLRKAWELFHQIMSQSGQMFNVVDVKDGTIERDREQKIKYAATFEETICTRGIDDYRFEGVYASDCSRKTPHVLRNCEVKVTTNEKGEHVAVSCTPY</sequence>
<feature type="domain" description="Cystatin" evidence="5">
    <location>
        <begin position="1030"/>
        <end position="1132"/>
    </location>
</feature>
<proteinExistence type="inferred from homology"/>